<feature type="transmembrane region" description="Helical" evidence="11">
    <location>
        <begin position="307"/>
        <end position="325"/>
    </location>
</feature>
<evidence type="ECO:0000256" key="1">
    <source>
        <dbReference type="ARBA" id="ARBA00004651"/>
    </source>
</evidence>
<evidence type="ECO:0000256" key="5">
    <source>
        <dbReference type="ARBA" id="ARBA00022989"/>
    </source>
</evidence>
<dbReference type="KEGG" id="osn:115218942"/>
<dbReference type="SMART" id="SM00008">
    <property type="entry name" value="HormR"/>
    <property type="match status" value="1"/>
</dbReference>
<keyword evidence="8" id="KW-0675">Receptor</keyword>
<proteinExistence type="inferred from homology"/>
<dbReference type="Gene3D" id="4.10.1240.10">
    <property type="entry name" value="GPCR, family 2, extracellular hormone receptor domain"/>
    <property type="match status" value="1"/>
</dbReference>
<keyword evidence="4 11" id="KW-0812">Transmembrane</keyword>
<accession>A0A6P7T3A7</accession>
<name>A0A6P7T3A7_9MOLL</name>
<dbReference type="PRINTS" id="PR00249">
    <property type="entry name" value="GPCRSECRETIN"/>
</dbReference>
<dbReference type="Gene3D" id="1.20.1070.10">
    <property type="entry name" value="Rhodopsin 7-helix transmembrane proteins"/>
    <property type="match status" value="1"/>
</dbReference>
<feature type="domain" description="G-protein coupled receptors family 2 profile 1" evidence="12">
    <location>
        <begin position="28"/>
        <end position="108"/>
    </location>
</feature>
<protein>
    <submittedName>
        <fullName evidence="15">Calcitonin receptor-like</fullName>
    </submittedName>
</protein>
<feature type="transmembrane region" description="Helical" evidence="11">
    <location>
        <begin position="200"/>
        <end position="218"/>
    </location>
</feature>
<evidence type="ECO:0000256" key="2">
    <source>
        <dbReference type="ARBA" id="ARBA00005314"/>
    </source>
</evidence>
<dbReference type="InterPro" id="IPR036445">
    <property type="entry name" value="GPCR_2_extracell_dom_sf"/>
</dbReference>
<evidence type="ECO:0000256" key="4">
    <source>
        <dbReference type="ARBA" id="ARBA00022692"/>
    </source>
</evidence>
<feature type="transmembrane region" description="Helical" evidence="11">
    <location>
        <begin position="265"/>
        <end position="286"/>
    </location>
</feature>
<dbReference type="PANTHER" id="PTHR45620">
    <property type="entry name" value="PDF RECEPTOR-LIKE PROTEIN-RELATED"/>
    <property type="match status" value="1"/>
</dbReference>
<keyword evidence="9" id="KW-0325">Glycoprotein</keyword>
<keyword evidence="3" id="KW-1003">Cell membrane</keyword>
<keyword evidence="7 11" id="KW-0472">Membrane</keyword>
<evidence type="ECO:0000259" key="13">
    <source>
        <dbReference type="PROSITE" id="PS50261"/>
    </source>
</evidence>
<dbReference type="PROSITE" id="PS50261">
    <property type="entry name" value="G_PROTEIN_RECEP_F2_4"/>
    <property type="match status" value="1"/>
</dbReference>
<evidence type="ECO:0000256" key="11">
    <source>
        <dbReference type="SAM" id="Phobius"/>
    </source>
</evidence>
<comment type="similarity">
    <text evidence="2">Belongs to the G-protein coupled receptor 2 family.</text>
</comment>
<dbReference type="InterPro" id="IPR017983">
    <property type="entry name" value="GPCR_2_secretin-like_CS"/>
</dbReference>
<reference evidence="15" key="1">
    <citation type="submission" date="2025-08" db="UniProtKB">
        <authorList>
            <consortium name="RefSeq"/>
        </authorList>
    </citation>
    <scope>IDENTIFICATION</scope>
</reference>
<evidence type="ECO:0000259" key="12">
    <source>
        <dbReference type="PROSITE" id="PS50227"/>
    </source>
</evidence>
<evidence type="ECO:0000256" key="6">
    <source>
        <dbReference type="ARBA" id="ARBA00023040"/>
    </source>
</evidence>
<dbReference type="GO" id="GO:0007188">
    <property type="term" value="P:adenylate cyclase-modulating G protein-coupled receptor signaling pathway"/>
    <property type="evidence" value="ECO:0007669"/>
    <property type="project" value="TreeGrafter"/>
</dbReference>
<dbReference type="GO" id="GO:0007166">
    <property type="term" value="P:cell surface receptor signaling pathway"/>
    <property type="evidence" value="ECO:0007669"/>
    <property type="project" value="InterPro"/>
</dbReference>
<organism evidence="14 15">
    <name type="scientific">Octopus sinensis</name>
    <name type="common">East Asian common octopus</name>
    <dbReference type="NCBI Taxonomy" id="2607531"/>
    <lineage>
        <taxon>Eukaryota</taxon>
        <taxon>Metazoa</taxon>
        <taxon>Spiralia</taxon>
        <taxon>Lophotrochozoa</taxon>
        <taxon>Mollusca</taxon>
        <taxon>Cephalopoda</taxon>
        <taxon>Coleoidea</taxon>
        <taxon>Octopodiformes</taxon>
        <taxon>Octopoda</taxon>
        <taxon>Incirrata</taxon>
        <taxon>Octopodidae</taxon>
        <taxon>Octopus</taxon>
    </lineage>
</organism>
<evidence type="ECO:0000256" key="7">
    <source>
        <dbReference type="ARBA" id="ARBA00023136"/>
    </source>
</evidence>
<feature type="transmembrane region" description="Helical" evidence="11">
    <location>
        <begin position="152"/>
        <end position="172"/>
    </location>
</feature>
<feature type="domain" description="G-protein coupled receptors family 2 profile 2" evidence="13">
    <location>
        <begin position="114"/>
        <end position="362"/>
    </location>
</feature>
<evidence type="ECO:0000256" key="3">
    <source>
        <dbReference type="ARBA" id="ARBA00022475"/>
    </source>
</evidence>
<dbReference type="PROSITE" id="PS00649">
    <property type="entry name" value="G_PROTEIN_RECEP_F2_1"/>
    <property type="match status" value="1"/>
</dbReference>
<dbReference type="Proteomes" id="UP000515154">
    <property type="component" value="Linkage group LG1"/>
</dbReference>
<dbReference type="InterPro" id="IPR001879">
    <property type="entry name" value="GPCR_2_extracellular_dom"/>
</dbReference>
<dbReference type="SUPFAM" id="SSF81321">
    <property type="entry name" value="Family A G protein-coupled receptor-like"/>
    <property type="match status" value="1"/>
</dbReference>
<dbReference type="PROSITE" id="PS00650">
    <property type="entry name" value="G_PROTEIN_RECEP_F2_2"/>
    <property type="match status" value="1"/>
</dbReference>
<evidence type="ECO:0000313" key="14">
    <source>
        <dbReference type="Proteomes" id="UP000515154"/>
    </source>
</evidence>
<keyword evidence="5 11" id="KW-1133">Transmembrane helix</keyword>
<feature type="transmembrane region" description="Helical" evidence="11">
    <location>
        <begin position="223"/>
        <end position="245"/>
    </location>
</feature>
<dbReference type="RefSeq" id="XP_029644827.1">
    <property type="nucleotide sequence ID" value="XM_029788967.2"/>
</dbReference>
<dbReference type="AlphaFoldDB" id="A0A6P7T3A7"/>
<comment type="subcellular location">
    <subcellularLocation>
        <location evidence="1">Cell membrane</location>
        <topology evidence="1">Multi-pass membrane protein</topology>
    </subcellularLocation>
</comment>
<dbReference type="Pfam" id="PF02793">
    <property type="entry name" value="HRM"/>
    <property type="match status" value="1"/>
</dbReference>
<feature type="transmembrane region" description="Helical" evidence="11">
    <location>
        <begin position="337"/>
        <end position="361"/>
    </location>
</feature>
<dbReference type="GO" id="GO:0005886">
    <property type="term" value="C:plasma membrane"/>
    <property type="evidence" value="ECO:0007669"/>
    <property type="project" value="UniProtKB-SubCell"/>
</dbReference>
<evidence type="ECO:0000313" key="15">
    <source>
        <dbReference type="RefSeq" id="XP_029644827.1"/>
    </source>
</evidence>
<dbReference type="InterPro" id="IPR017981">
    <property type="entry name" value="GPCR_2-like_7TM"/>
</dbReference>
<dbReference type="InterPro" id="IPR000832">
    <property type="entry name" value="GPCR_2_secretin-like"/>
</dbReference>
<feature type="transmembrane region" description="Helical" evidence="11">
    <location>
        <begin position="117"/>
        <end position="140"/>
    </location>
</feature>
<dbReference type="PANTHER" id="PTHR45620:SF42">
    <property type="entry name" value="G-PROTEIN COUPLED RECEPTOR SEB-2"/>
    <property type="match status" value="1"/>
</dbReference>
<evidence type="ECO:0000256" key="9">
    <source>
        <dbReference type="ARBA" id="ARBA00023180"/>
    </source>
</evidence>
<evidence type="ECO:0000256" key="8">
    <source>
        <dbReference type="ARBA" id="ARBA00023170"/>
    </source>
</evidence>
<dbReference type="PROSITE" id="PS50227">
    <property type="entry name" value="G_PROTEIN_RECEP_F2_3"/>
    <property type="match status" value="1"/>
</dbReference>
<keyword evidence="10" id="KW-0807">Transducer</keyword>
<dbReference type="GO" id="GO:0008528">
    <property type="term" value="F:G protein-coupled peptide receptor activity"/>
    <property type="evidence" value="ECO:0007669"/>
    <property type="project" value="TreeGrafter"/>
</dbReference>
<dbReference type="SUPFAM" id="SSF111418">
    <property type="entry name" value="Hormone receptor domain"/>
    <property type="match status" value="1"/>
</dbReference>
<gene>
    <name evidence="15" type="primary">LOC115218942</name>
</gene>
<evidence type="ECO:0000256" key="10">
    <source>
        <dbReference type="ARBA" id="ARBA00023224"/>
    </source>
</evidence>
<dbReference type="Pfam" id="PF00002">
    <property type="entry name" value="7tm_2"/>
    <property type="match status" value="1"/>
</dbReference>
<dbReference type="InterPro" id="IPR050332">
    <property type="entry name" value="GPCR_2"/>
</dbReference>
<sequence length="417" mass="48028">MFLFDINITNDHQMRINSSNMNATPEELCLDVQSSTDYHLYNDSNYCERIFDGFLCWEKTKPGKRAFMPCPFNPEAFAFKDCLPNGTWFRHPISNVYWTNYTPCFRDVHLPEIVASVFIWGHVVSIIALTLSMAIFSYFSQLNCARVTIHKHLFLTYILSGSVWIIEFGAIVSNGPVLFENSFWCRLVHVLTQYMTTCNYYWMFCEGLFMNVVIIQTFTMEHYLLKVCCVLGWVVPVLPASIYAVVRHLYGDNSRCWTGSSPLQWIIQGPVIFSLICSFILSINILRVLISKLRATNTDRYHQMRRSIRAILFLIPLLGLHFLIMPLHTAKGSQMEYIYSIFSAILISFQGLFVAILLCFVNEEVISVVRRKVNQYLLHSGQLDIRQSNISSAMESTALSPKKPISHVDNKPIVNLE</sequence>
<keyword evidence="6" id="KW-0297">G-protein coupled receptor</keyword>
<keyword evidence="14" id="KW-1185">Reference proteome</keyword>